<evidence type="ECO:0000313" key="3">
    <source>
        <dbReference type="Proteomes" id="UP001368500"/>
    </source>
</evidence>
<dbReference type="SUPFAM" id="SSF49785">
    <property type="entry name" value="Galactose-binding domain-like"/>
    <property type="match status" value="1"/>
</dbReference>
<reference evidence="2 3" key="1">
    <citation type="submission" date="2024-04" db="EMBL/GenBank/DDBJ databases">
        <title>Novel species of the genus Ideonella isolated from streams.</title>
        <authorList>
            <person name="Lu H."/>
        </authorList>
    </citation>
    <scope>NUCLEOTIDE SEQUENCE [LARGE SCALE GENOMIC DNA]</scope>
    <source>
        <strain evidence="2 3">BYS139W</strain>
    </source>
</reference>
<dbReference type="Gene3D" id="2.60.120.260">
    <property type="entry name" value="Galactose-binding domain-like"/>
    <property type="match status" value="1"/>
</dbReference>
<dbReference type="Proteomes" id="UP001368500">
    <property type="component" value="Unassembled WGS sequence"/>
</dbReference>
<dbReference type="InterPro" id="IPR013424">
    <property type="entry name" value="Ice-binding_C"/>
</dbReference>
<evidence type="ECO:0000259" key="1">
    <source>
        <dbReference type="Pfam" id="PF07589"/>
    </source>
</evidence>
<evidence type="ECO:0000313" key="2">
    <source>
        <dbReference type="EMBL" id="MEK8025526.1"/>
    </source>
</evidence>
<proteinExistence type="predicted"/>
<organism evidence="2 3">
    <name type="scientific">Pseudaquabacterium rugosum</name>
    <dbReference type="NCBI Taxonomy" id="2984194"/>
    <lineage>
        <taxon>Bacteria</taxon>
        <taxon>Pseudomonadati</taxon>
        <taxon>Pseudomonadota</taxon>
        <taxon>Betaproteobacteria</taxon>
        <taxon>Burkholderiales</taxon>
        <taxon>Sphaerotilaceae</taxon>
        <taxon>Pseudaquabacterium</taxon>
    </lineage>
</organism>
<name>A0ABU9B6M1_9BURK</name>
<sequence>MNVIPMPITPSHPVCGTAATRSALRRHAGALAATALLGLTLLGAAPAARADEQLANGGFESGLSGWTASGTVSLERTDTAAGSLAAVLADENASLSLTLDTAIDVSTIVQLGFQARSDAGVLSLIVLSYADGSTSGTDVSIFDLGNSAWTGYDLSTALKAGASLTGLTIYGSSAGATLIDAVTLQTTGAIGAVPEPASAALALGGAGLLLALAGRRRANARG</sequence>
<comment type="caution">
    <text evidence="2">The sequence shown here is derived from an EMBL/GenBank/DDBJ whole genome shotgun (WGS) entry which is preliminary data.</text>
</comment>
<accession>A0ABU9B6M1</accession>
<protein>
    <submittedName>
        <fullName evidence="2">PEP-CTERM sorting domain-containing protein</fullName>
    </submittedName>
</protein>
<feature type="domain" description="Ice-binding protein C-terminal" evidence="1">
    <location>
        <begin position="192"/>
        <end position="217"/>
    </location>
</feature>
<dbReference type="EMBL" id="JBBUTF010000005">
    <property type="protein sequence ID" value="MEK8025526.1"/>
    <property type="molecule type" value="Genomic_DNA"/>
</dbReference>
<keyword evidence="3" id="KW-1185">Reference proteome</keyword>
<dbReference type="InterPro" id="IPR008979">
    <property type="entry name" value="Galactose-bd-like_sf"/>
</dbReference>
<dbReference type="Pfam" id="PF07589">
    <property type="entry name" value="PEP-CTERM"/>
    <property type="match status" value="1"/>
</dbReference>
<gene>
    <name evidence="2" type="ORF">AACH11_06080</name>
</gene>
<dbReference type="RefSeq" id="WP_341373313.1">
    <property type="nucleotide sequence ID" value="NZ_JBBUTF010000005.1"/>
</dbReference>